<gene>
    <name evidence="6" type="ORF">H3H45_17165</name>
</gene>
<proteinExistence type="predicted"/>
<accession>A0A7W4DEC1</accession>
<dbReference type="AlphaFoldDB" id="A0A7W4DEC1"/>
<dbReference type="InterPro" id="IPR036388">
    <property type="entry name" value="WH-like_DNA-bd_sf"/>
</dbReference>
<dbReference type="Gene3D" id="3.40.50.300">
    <property type="entry name" value="P-loop containing nucleotide triphosphate hydrolases"/>
    <property type="match status" value="1"/>
</dbReference>
<dbReference type="Pfam" id="PF13191">
    <property type="entry name" value="AAA_16"/>
    <property type="match status" value="1"/>
</dbReference>
<dbReference type="InterPro" id="IPR027417">
    <property type="entry name" value="P-loop_NTPase"/>
</dbReference>
<dbReference type="InterPro" id="IPR016032">
    <property type="entry name" value="Sig_transdc_resp-reg_C-effctor"/>
</dbReference>
<sequence>MAADKPLKLRFDGFELDEANARLSCAGQPVALQPKALALLCELAREPGRLLSKDALLDAVWGHRHVSESVLKTTVSALRQALGDDPRQARFIETAARQGYRFIGMPALSPSSRDLIGRATALQQLHRAWQCSQTARQLLWVTGEAGIGKTHLIETFIADCTDVLCVRGQCIEHFGSGEPYLPWLELLGELSRRDEQFVALLRVAAPMWLLQLPWLCEAGEHEALRSACGGANPLRMLREMAELLTRFSSKRPLLLVLEDLHWCDTASLHLLEYLARRRDLTRVMLLCSQRLAELRASGHPLDALRHDLNLRGLSEEIVLQPFSMDEVAEYLARRHPHLQAAPGMSALLLQRSGGLPLFVESLAGDLHEACAQPDWPVPEDLYGLLRRQVERLSEYVRALLEAASVCGTEFRVGVLASVLGCAETQVQSACQALTGGHGWLVAQEVVALGDGTLEGRFAFRHALYRQVFYQRLDGMRRARLHRAVAAVLLARGLSMAAELAGHLEQGKDLPAAVRQLGYAADGALERFAPQQALQFVRHAMELLAQLTSTEPSTERQLDLLLKGGVASAQLHGMASDEASAFYARAQALAERMPDSAQLGWGLAGIAQVRYGRGEYQAARQLSERVAALASRLGESGLAIAACNMGGMVCAVLGEHERGRLLLERGIELGRALAEQLPRQRFFVDPLVAMLGHLALHLVPLGLFEQAIMHAEAALARARELAHPMSLAVATRCAGMLDLLLGRELQVATRADELAQLHARHGMHQADGAWRILSGWAMAQAGEATAGYARIREGGAILQRLGMLAGHVQMLSFAAEAQLLAAEGGRAVALIDEAEALAMRLGERARVPELWLLRARTELAHGARGSAEHWLRRALAEAREQHAAGTELIVLLALSRLPEPATHDIEALRRVSHALPPAAQVRVLREALALTES</sequence>
<dbReference type="InterPro" id="IPR001867">
    <property type="entry name" value="OmpR/PhoB-type_DNA-bd"/>
</dbReference>
<dbReference type="Gene3D" id="1.10.10.10">
    <property type="entry name" value="Winged helix-like DNA-binding domain superfamily/Winged helix DNA-binding domain"/>
    <property type="match status" value="1"/>
</dbReference>
<evidence type="ECO:0000256" key="1">
    <source>
        <dbReference type="ARBA" id="ARBA00022741"/>
    </source>
</evidence>
<dbReference type="SUPFAM" id="SSF52540">
    <property type="entry name" value="P-loop containing nucleoside triphosphate hydrolases"/>
    <property type="match status" value="1"/>
</dbReference>
<dbReference type="InterPro" id="IPR041664">
    <property type="entry name" value="AAA_16"/>
</dbReference>
<dbReference type="GO" id="GO:0004016">
    <property type="term" value="F:adenylate cyclase activity"/>
    <property type="evidence" value="ECO:0007669"/>
    <property type="project" value="TreeGrafter"/>
</dbReference>
<dbReference type="SUPFAM" id="SSF48452">
    <property type="entry name" value="TPR-like"/>
    <property type="match status" value="1"/>
</dbReference>
<feature type="DNA-binding region" description="OmpR/PhoB-type" evidence="4">
    <location>
        <begin position="6"/>
        <end position="104"/>
    </location>
</feature>
<dbReference type="CDD" id="cd00383">
    <property type="entry name" value="trans_reg_C"/>
    <property type="match status" value="1"/>
</dbReference>
<comment type="caution">
    <text evidence="6">The sequence shown here is derived from an EMBL/GenBank/DDBJ whole genome shotgun (WGS) entry which is preliminary data.</text>
</comment>
<dbReference type="Proteomes" id="UP000581189">
    <property type="component" value="Unassembled WGS sequence"/>
</dbReference>
<dbReference type="GO" id="GO:0000160">
    <property type="term" value="P:phosphorelay signal transduction system"/>
    <property type="evidence" value="ECO:0007669"/>
    <property type="project" value="InterPro"/>
</dbReference>
<dbReference type="RefSeq" id="WP_182834911.1">
    <property type="nucleotide sequence ID" value="NZ_JACJFN010000004.1"/>
</dbReference>
<dbReference type="SMART" id="SM00862">
    <property type="entry name" value="Trans_reg_C"/>
    <property type="match status" value="1"/>
</dbReference>
<reference evidence="6 7" key="1">
    <citation type="submission" date="2020-08" db="EMBL/GenBank/DDBJ databases">
        <authorList>
            <person name="Kim C.M."/>
        </authorList>
    </citation>
    <scope>NUCLEOTIDE SEQUENCE [LARGE SCALE GENOMIC DNA]</scope>
    <source>
        <strain evidence="6 7">SR9</strain>
    </source>
</reference>
<organism evidence="6 7">
    <name type="scientific">Aquipseudomonas guryensis</name>
    <dbReference type="NCBI Taxonomy" id="2759165"/>
    <lineage>
        <taxon>Bacteria</taxon>
        <taxon>Pseudomonadati</taxon>
        <taxon>Pseudomonadota</taxon>
        <taxon>Gammaproteobacteria</taxon>
        <taxon>Pseudomonadales</taxon>
        <taxon>Pseudomonadaceae</taxon>
        <taxon>Aquipseudomonas</taxon>
    </lineage>
</organism>
<evidence type="ECO:0000313" key="7">
    <source>
        <dbReference type="Proteomes" id="UP000581189"/>
    </source>
</evidence>
<evidence type="ECO:0000256" key="3">
    <source>
        <dbReference type="ARBA" id="ARBA00023125"/>
    </source>
</evidence>
<protein>
    <submittedName>
        <fullName evidence="6">AAA family ATPase</fullName>
    </submittedName>
</protein>
<dbReference type="Gene3D" id="1.25.40.10">
    <property type="entry name" value="Tetratricopeptide repeat domain"/>
    <property type="match status" value="1"/>
</dbReference>
<dbReference type="PANTHER" id="PTHR16305:SF28">
    <property type="entry name" value="GUANYLATE CYCLASE DOMAIN-CONTAINING PROTEIN"/>
    <property type="match status" value="1"/>
</dbReference>
<evidence type="ECO:0000256" key="4">
    <source>
        <dbReference type="PROSITE-ProRule" id="PRU01091"/>
    </source>
</evidence>
<evidence type="ECO:0000313" key="6">
    <source>
        <dbReference type="EMBL" id="MBB1520978.1"/>
    </source>
</evidence>
<feature type="domain" description="OmpR/PhoB-type" evidence="5">
    <location>
        <begin position="6"/>
        <end position="104"/>
    </location>
</feature>
<keyword evidence="7" id="KW-1185">Reference proteome</keyword>
<dbReference type="GO" id="GO:0006355">
    <property type="term" value="P:regulation of DNA-templated transcription"/>
    <property type="evidence" value="ECO:0007669"/>
    <property type="project" value="InterPro"/>
</dbReference>
<keyword evidence="3 4" id="KW-0238">DNA-binding</keyword>
<evidence type="ECO:0000259" key="5">
    <source>
        <dbReference type="PROSITE" id="PS51755"/>
    </source>
</evidence>
<dbReference type="PROSITE" id="PS51755">
    <property type="entry name" value="OMPR_PHOB"/>
    <property type="match status" value="1"/>
</dbReference>
<dbReference type="EMBL" id="JACJFN010000004">
    <property type="protein sequence ID" value="MBB1520978.1"/>
    <property type="molecule type" value="Genomic_DNA"/>
</dbReference>
<dbReference type="InterPro" id="IPR011990">
    <property type="entry name" value="TPR-like_helical_dom_sf"/>
</dbReference>
<evidence type="ECO:0000256" key="2">
    <source>
        <dbReference type="ARBA" id="ARBA00022840"/>
    </source>
</evidence>
<dbReference type="PANTHER" id="PTHR16305">
    <property type="entry name" value="TESTICULAR SOLUBLE ADENYLYL CYCLASE"/>
    <property type="match status" value="1"/>
</dbReference>
<dbReference type="GO" id="GO:0005737">
    <property type="term" value="C:cytoplasm"/>
    <property type="evidence" value="ECO:0007669"/>
    <property type="project" value="TreeGrafter"/>
</dbReference>
<name>A0A7W4DEC1_9GAMM</name>
<keyword evidence="2" id="KW-0067">ATP-binding</keyword>
<dbReference type="GO" id="GO:0003677">
    <property type="term" value="F:DNA binding"/>
    <property type="evidence" value="ECO:0007669"/>
    <property type="project" value="UniProtKB-UniRule"/>
</dbReference>
<dbReference type="Pfam" id="PF00486">
    <property type="entry name" value="Trans_reg_C"/>
    <property type="match status" value="1"/>
</dbReference>
<dbReference type="SUPFAM" id="SSF46894">
    <property type="entry name" value="C-terminal effector domain of the bipartite response regulators"/>
    <property type="match status" value="1"/>
</dbReference>
<keyword evidence="1" id="KW-0547">Nucleotide-binding</keyword>
<dbReference type="GO" id="GO:0005524">
    <property type="term" value="F:ATP binding"/>
    <property type="evidence" value="ECO:0007669"/>
    <property type="project" value="UniProtKB-KW"/>
</dbReference>